<accession>A0A165S2G8</accession>
<keyword evidence="1 2" id="KW-0732">Signal</keyword>
<dbReference type="InterPro" id="IPR015914">
    <property type="entry name" value="PAPs_N"/>
</dbReference>
<dbReference type="SUPFAM" id="SSF49363">
    <property type="entry name" value="Purple acid phosphatase, N-terminal domain"/>
    <property type="match status" value="1"/>
</dbReference>
<evidence type="ECO:0000313" key="5">
    <source>
        <dbReference type="Proteomes" id="UP000076447"/>
    </source>
</evidence>
<dbReference type="SUPFAM" id="SSF49785">
    <property type="entry name" value="Galactose-binding domain-like"/>
    <property type="match status" value="1"/>
</dbReference>
<dbReference type="STRING" id="43678.OJAG_18910"/>
<dbReference type="InterPro" id="IPR029052">
    <property type="entry name" value="Metallo-depent_PP-like"/>
</dbReference>
<dbReference type="AlphaFoldDB" id="A0A165S2G8"/>
<dbReference type="Gene3D" id="2.60.120.260">
    <property type="entry name" value="Galactose-binding domain-like"/>
    <property type="match status" value="1"/>
</dbReference>
<proteinExistence type="predicted"/>
<organism evidence="4 5">
    <name type="scientific">Oerskovia enterophila</name>
    <dbReference type="NCBI Taxonomy" id="43678"/>
    <lineage>
        <taxon>Bacteria</taxon>
        <taxon>Bacillati</taxon>
        <taxon>Actinomycetota</taxon>
        <taxon>Actinomycetes</taxon>
        <taxon>Micrococcales</taxon>
        <taxon>Cellulomonadaceae</taxon>
        <taxon>Oerskovia</taxon>
    </lineage>
</organism>
<feature type="signal peptide" evidence="2">
    <location>
        <begin position="1"/>
        <end position="31"/>
    </location>
</feature>
<evidence type="ECO:0000256" key="1">
    <source>
        <dbReference type="ARBA" id="ARBA00022729"/>
    </source>
</evidence>
<dbReference type="EC" id="3.1.4.17" evidence="4"/>
<dbReference type="Pfam" id="PF00149">
    <property type="entry name" value="Metallophos"/>
    <property type="match status" value="1"/>
</dbReference>
<feature type="chain" id="PRO_5039076883" evidence="2">
    <location>
        <begin position="32"/>
        <end position="889"/>
    </location>
</feature>
<dbReference type="EMBL" id="LRIE01000070">
    <property type="protein sequence ID" value="KZM35460.1"/>
    <property type="molecule type" value="Genomic_DNA"/>
</dbReference>
<dbReference type="InterPro" id="IPR008979">
    <property type="entry name" value="Galactose-bd-like_sf"/>
</dbReference>
<dbReference type="InterPro" id="IPR008963">
    <property type="entry name" value="Purple_acid_Pase-like_N"/>
</dbReference>
<gene>
    <name evidence="4" type="primary">cpdA_1</name>
    <name evidence="4" type="ORF">OJAG_18910</name>
</gene>
<dbReference type="PATRIC" id="fig|43678.3.peg.1972"/>
<dbReference type="InterPro" id="IPR003961">
    <property type="entry name" value="FN3_dom"/>
</dbReference>
<dbReference type="Pfam" id="PF16656">
    <property type="entry name" value="Pur_ac_phosph_N"/>
    <property type="match status" value="1"/>
</dbReference>
<sequence>MTQTMDTPVRPVRRSVPALALLTLVGGLVLAATPTQDASAATAPPAPLLTTADTTWKYLDDNTDPGTPENLLSWTQPAYDASAWKSAKGSFGAKGGKLAAVGPHTPTTLLTQYIEGTTTDVPTFFFRSTFEFDADTAAELEKVVGNVVYDDGLVVYVNGAKVAGFHDERVTSTTTNLQYAGSGASDPVAASFDLDPEALLDGTNTIAVALYQDRASSSDVYFDLTSLTPVAEDAPVVVAPPTRVILTPTETPETSQSISWLAGSEADTTGQVEIRPASGGATRTLRAYAAGAVNGNAKQHFSVTVPGLKPATEYSYRVGVPGAWTGWKTFGTADPAETDFSFIYYGDAQIGLDSTWPKVVAQAQATAPDAIGSVHAGDLIDSASNETQWVNWFKGMENAAATSNVMAAPGNHEYSGDKKLAAWKANFEYPLNNPTTETVGELAQLAVGDTPVARQYAAYFAHWSEFAAETVYFTDYQGMRFITINATRDTAFLTPDALPACTGTDCPQAKVAELWTQFQAAWLDTVLTESPSKWNVVTFHQPVYSTSSGRDEPVLRKYWVPVFQEHDIDLVMMGHDHTYARGYNDEDRTDTEGVTDGPVYIVSNSGAKHYDLAAPDKNVWTNNGATQVLRGEKITTYQVVDVTADTLTYKSYIAEKVAGASTDLPVGAVYDEFTVTKRDDGTKWVTEAGVAVPSEVTFTTQPAAAVTVESGKNVTISSTAVSTSTATPAPRVAYQWQTAAAGTDAWTDIAGATSKNLLLKKVSATTDQHRYRVVATAGKSSTTSAVSTVTVTKAPTTLKLAASSLRTGAKPRVTANASVAGTVEVTVVSGMFVTTTSVPVAKGVTTTVTLPQSLPFGVSGATVQVTATLTPTDSVELAGTTAGFTTTIG</sequence>
<dbReference type="PANTHER" id="PTHR45867:SF3">
    <property type="entry name" value="ACID PHOSPHATASE TYPE 7"/>
    <property type="match status" value="1"/>
</dbReference>
<dbReference type="GO" id="GO:0003993">
    <property type="term" value="F:acid phosphatase activity"/>
    <property type="evidence" value="ECO:0007669"/>
    <property type="project" value="InterPro"/>
</dbReference>
<dbReference type="GO" id="GO:0005975">
    <property type="term" value="P:carbohydrate metabolic process"/>
    <property type="evidence" value="ECO:0007669"/>
    <property type="project" value="UniProtKB-ARBA"/>
</dbReference>
<reference evidence="4 5" key="1">
    <citation type="submission" date="2016-01" db="EMBL/GenBank/DDBJ databases">
        <title>Genome sequence of Oerskovia enterophila VJag, an agar and cellulose degrading bacterium.</title>
        <authorList>
            <person name="Poehlein A."/>
            <person name="Jag V."/>
            <person name="Bengelsdorf F."/>
            <person name="Duerre P."/>
            <person name="Daniel R."/>
        </authorList>
    </citation>
    <scope>NUCLEOTIDE SEQUENCE [LARGE SCALE GENOMIC DNA]</scope>
    <source>
        <strain evidence="4 5">VJag</strain>
    </source>
</reference>
<dbReference type="Gene3D" id="2.60.40.10">
    <property type="entry name" value="Immunoglobulins"/>
    <property type="match status" value="1"/>
</dbReference>
<dbReference type="PROSITE" id="PS50853">
    <property type="entry name" value="FN3"/>
    <property type="match status" value="1"/>
</dbReference>
<keyword evidence="4" id="KW-0378">Hydrolase</keyword>
<dbReference type="InterPro" id="IPR004843">
    <property type="entry name" value="Calcineurin-like_PHP"/>
</dbReference>
<dbReference type="GO" id="GO:0004114">
    <property type="term" value="F:3',5'-cyclic-nucleotide phosphodiesterase activity"/>
    <property type="evidence" value="ECO:0007669"/>
    <property type="project" value="UniProtKB-EC"/>
</dbReference>
<dbReference type="InterPro" id="IPR013783">
    <property type="entry name" value="Ig-like_fold"/>
</dbReference>
<dbReference type="Gene3D" id="3.60.21.10">
    <property type="match status" value="1"/>
</dbReference>
<comment type="caution">
    <text evidence="4">The sequence shown here is derived from an EMBL/GenBank/DDBJ whole genome shotgun (WGS) entry which is preliminary data.</text>
</comment>
<dbReference type="PANTHER" id="PTHR45867">
    <property type="entry name" value="PURPLE ACID PHOSPHATASE"/>
    <property type="match status" value="1"/>
</dbReference>
<dbReference type="Proteomes" id="UP000076447">
    <property type="component" value="Unassembled WGS sequence"/>
</dbReference>
<protein>
    <submittedName>
        <fullName evidence="4">3',5'-cyclic adenosine monophosphate phosphodiesterase CpdA</fullName>
        <ecNumber evidence="4">3.1.4.17</ecNumber>
    </submittedName>
</protein>
<dbReference type="RefSeq" id="WP_068708321.1">
    <property type="nucleotide sequence ID" value="NZ_LRIE01000070.1"/>
</dbReference>
<evidence type="ECO:0000313" key="4">
    <source>
        <dbReference type="EMBL" id="KZM35460.1"/>
    </source>
</evidence>
<evidence type="ECO:0000256" key="2">
    <source>
        <dbReference type="SAM" id="SignalP"/>
    </source>
</evidence>
<name>A0A165S2G8_9CELL</name>
<dbReference type="GO" id="GO:0046872">
    <property type="term" value="F:metal ion binding"/>
    <property type="evidence" value="ECO:0007669"/>
    <property type="project" value="InterPro"/>
</dbReference>
<evidence type="ECO:0000259" key="3">
    <source>
        <dbReference type="PROSITE" id="PS50853"/>
    </source>
</evidence>
<feature type="domain" description="Fibronectin type-III" evidence="3">
    <location>
        <begin position="240"/>
        <end position="335"/>
    </location>
</feature>
<dbReference type="SUPFAM" id="SSF56300">
    <property type="entry name" value="Metallo-dependent phosphatases"/>
    <property type="match status" value="1"/>
</dbReference>
<dbReference type="Gene3D" id="2.60.40.380">
    <property type="entry name" value="Purple acid phosphatase-like, N-terminal"/>
    <property type="match status" value="1"/>
</dbReference>